<evidence type="ECO:0000259" key="4">
    <source>
        <dbReference type="Pfam" id="PF08729"/>
    </source>
</evidence>
<accession>A0A5J5DPT5</accession>
<feature type="region of interest" description="Disordered" evidence="3">
    <location>
        <begin position="183"/>
        <end position="223"/>
    </location>
</feature>
<organism evidence="6 7">
    <name type="scientific">Etheostoma spectabile</name>
    <name type="common">orangethroat darter</name>
    <dbReference type="NCBI Taxonomy" id="54343"/>
    <lineage>
        <taxon>Eukaryota</taxon>
        <taxon>Metazoa</taxon>
        <taxon>Chordata</taxon>
        <taxon>Craniata</taxon>
        <taxon>Vertebrata</taxon>
        <taxon>Euteleostomi</taxon>
        <taxon>Actinopterygii</taxon>
        <taxon>Neopterygii</taxon>
        <taxon>Teleostei</taxon>
        <taxon>Neoteleostei</taxon>
        <taxon>Acanthomorphata</taxon>
        <taxon>Eupercaria</taxon>
        <taxon>Perciformes</taxon>
        <taxon>Percoidei</taxon>
        <taxon>Percidae</taxon>
        <taxon>Etheostomatinae</taxon>
        <taxon>Etheostoma</taxon>
    </lineage>
</organism>
<evidence type="ECO:0000256" key="3">
    <source>
        <dbReference type="SAM" id="MobiDB-lite"/>
    </source>
</evidence>
<dbReference type="PANTHER" id="PTHR21669">
    <property type="entry name" value="CAPZ-INTERACTING PROTEIN AND RELATED PROTEINS"/>
    <property type="match status" value="1"/>
</dbReference>
<dbReference type="AlphaFoldDB" id="A0A5J5DPT5"/>
<dbReference type="GO" id="GO:0005634">
    <property type="term" value="C:nucleus"/>
    <property type="evidence" value="ECO:0007669"/>
    <property type="project" value="TreeGrafter"/>
</dbReference>
<feature type="compositionally biased region" description="Basic and acidic residues" evidence="3">
    <location>
        <begin position="197"/>
        <end position="210"/>
    </location>
</feature>
<dbReference type="InterPro" id="IPR026947">
    <property type="entry name" value="UBN_middle_dom"/>
</dbReference>
<evidence type="ECO:0000259" key="5">
    <source>
        <dbReference type="Pfam" id="PF14075"/>
    </source>
</evidence>
<feature type="region of interest" description="Disordered" evidence="3">
    <location>
        <begin position="705"/>
        <end position="724"/>
    </location>
</feature>
<dbReference type="Proteomes" id="UP000327493">
    <property type="component" value="Chromosome 2"/>
</dbReference>
<feature type="domain" description="Hpc2-related" evidence="4">
    <location>
        <begin position="120"/>
        <end position="169"/>
    </location>
</feature>
<proteinExistence type="inferred from homology"/>
<dbReference type="Pfam" id="PF08729">
    <property type="entry name" value="HUN"/>
    <property type="match status" value="1"/>
</dbReference>
<dbReference type="Pfam" id="PF14075">
    <property type="entry name" value="UBN_AB"/>
    <property type="match status" value="1"/>
</dbReference>
<keyword evidence="2" id="KW-0597">Phosphoprotein</keyword>
<protein>
    <recommendedName>
        <fullName evidence="8">Ubinuclein middle domain-containing protein</fullName>
    </recommendedName>
</protein>
<dbReference type="InterPro" id="IPR014840">
    <property type="entry name" value="HRD"/>
</dbReference>
<feature type="region of interest" description="Disordered" evidence="3">
    <location>
        <begin position="1"/>
        <end position="50"/>
    </location>
</feature>
<feature type="region of interest" description="Disordered" evidence="3">
    <location>
        <begin position="337"/>
        <end position="367"/>
    </location>
</feature>
<sequence length="868" mass="95831">MAESRRVQLTRLSCDVVPSSSDKPPASVQKSPSGVLQGKENGPDRPADTDTVRLVLTLSEPDERSFSEFSYSQLIDNKTNHRKDEVPLNRFEEGEKRANDEVAALSRKFEEKYGGKPKTKKDRIQDLIDIGYGYDEEDSFIDNSEPYDEFVPASITTKFGGFYVNSGVLHFRQASETVYLPTEEKTLEPPKKRKVNGRQDKPKKCCREGGEMMSNVDSKSSASSEIGLGGEIMKKKKKKNAVGTLSVTSMLKKFQREKEKERQKMVKSQMPAAIMGEVTIPLCPADAGGGGGSGLTDPLVSLIGSTNDHALIQAANTVDFDIDLDSLLDVSEETFSPKLVPQPGTETQLFRPKTDGVTPPDASPHVQPLNTKTNLQKEPHSEQMQLLSQTSSNSPHQCVPLPEGLAPQLEDSIKKLTTVAKTSEGESKLKFFTPEINSILLDIELQCRDQGGQLRSKVYTHLSSFLPCSRDTLLKRVKKLLLAHITEEPRDVEVPMQKLKEAIGRAMPEQIACFNENCQVYEQLKKAAEEEKEGKQKVNVGPEDNVEEKGGRRGGPKKLFKWNEEIRESLCHVLRLKMERYKKERKGSQEMEEYLKTLLENEVKPLWPKGWMQSRLLIRESRKMLNIFASLPVKRARSEKKRPSISGPPTTSDGCRVLQGSSLLAGLPQDTDDVFIESSNISNYLPLAKQEAAALRKVEDETGRVTVDAGSSTPTAADKPRVSATSSQTHSLLDLLAEQALAREQHFSVPQELLAAAVAKYKLSLQRCSFGVDTRSPPLAPPPPQSSPVGFPLSGMCKVALPQLLPVGDFTRRSDADHIDAAVSLEMHWTHACFLAELVGGATTCPSLNQVTNGGGFPLTSQLRRSPS</sequence>
<comment type="caution">
    <text evidence="6">The sequence shown here is derived from an EMBL/GenBank/DDBJ whole genome shotgun (WGS) entry which is preliminary data.</text>
</comment>
<dbReference type="PANTHER" id="PTHR21669:SF12">
    <property type="entry name" value="UBINUCLEIN-1"/>
    <property type="match status" value="1"/>
</dbReference>
<evidence type="ECO:0000313" key="6">
    <source>
        <dbReference type="EMBL" id="KAA8595291.1"/>
    </source>
</evidence>
<evidence type="ECO:0000313" key="7">
    <source>
        <dbReference type="Proteomes" id="UP000327493"/>
    </source>
</evidence>
<reference evidence="6 7" key="1">
    <citation type="submission" date="2019-08" db="EMBL/GenBank/DDBJ databases">
        <title>A chromosome-level genome assembly, high-density linkage maps, and genome scans reveal the genomic architecture of hybrid incompatibilities underlying speciation via character displacement in darters (Percidae: Etheostominae).</title>
        <authorList>
            <person name="Moran R.L."/>
            <person name="Catchen J.M."/>
            <person name="Fuller R.C."/>
        </authorList>
    </citation>
    <scope>NUCLEOTIDE SEQUENCE [LARGE SCALE GENOMIC DNA]</scope>
    <source>
        <strain evidence="6">EspeVRDwgs_2016</strain>
        <tissue evidence="6">Muscle</tissue>
    </source>
</reference>
<dbReference type="EMBL" id="VOFY01000002">
    <property type="protein sequence ID" value="KAA8595291.1"/>
    <property type="molecule type" value="Genomic_DNA"/>
</dbReference>
<evidence type="ECO:0008006" key="8">
    <source>
        <dbReference type="Google" id="ProtNLM"/>
    </source>
</evidence>
<feature type="region of interest" description="Disordered" evidence="3">
    <location>
        <begin position="531"/>
        <end position="554"/>
    </location>
</feature>
<gene>
    <name evidence="6" type="ORF">FQN60_012426</name>
</gene>
<feature type="non-terminal residue" evidence="6">
    <location>
        <position position="868"/>
    </location>
</feature>
<feature type="compositionally biased region" description="Basic and acidic residues" evidence="3">
    <location>
        <begin position="41"/>
        <end position="50"/>
    </location>
</feature>
<dbReference type="GO" id="GO:0006325">
    <property type="term" value="P:chromatin organization"/>
    <property type="evidence" value="ECO:0007669"/>
    <property type="project" value="TreeGrafter"/>
</dbReference>
<evidence type="ECO:0000256" key="1">
    <source>
        <dbReference type="ARBA" id="ARBA00009911"/>
    </source>
</evidence>
<keyword evidence="7" id="KW-1185">Reference proteome</keyword>
<evidence type="ECO:0000256" key="2">
    <source>
        <dbReference type="ARBA" id="ARBA00022553"/>
    </source>
</evidence>
<name>A0A5J5DPT5_9PERO</name>
<feature type="compositionally biased region" description="Polar residues" evidence="3">
    <location>
        <begin position="18"/>
        <end position="34"/>
    </location>
</feature>
<feature type="domain" description="Ubinuclein middle" evidence="5">
    <location>
        <begin position="401"/>
        <end position="618"/>
    </location>
</feature>
<comment type="similarity">
    <text evidence="1">Belongs to the ubinuclein family.</text>
</comment>